<dbReference type="InterPro" id="IPR011006">
    <property type="entry name" value="CheY-like_superfamily"/>
</dbReference>
<dbReference type="Gene3D" id="1.10.10.10">
    <property type="entry name" value="Winged helix-like DNA-binding domain superfamily/Winged helix DNA-binding domain"/>
    <property type="match status" value="1"/>
</dbReference>
<evidence type="ECO:0000256" key="3">
    <source>
        <dbReference type="ARBA" id="ARBA00022553"/>
    </source>
</evidence>
<dbReference type="Pfam" id="PF00486">
    <property type="entry name" value="Trans_reg_C"/>
    <property type="match status" value="1"/>
</dbReference>
<evidence type="ECO:0000256" key="1">
    <source>
        <dbReference type="ARBA" id="ARBA00004496"/>
    </source>
</evidence>
<organism evidence="10">
    <name type="scientific">mine drainage metagenome</name>
    <dbReference type="NCBI Taxonomy" id="410659"/>
    <lineage>
        <taxon>unclassified sequences</taxon>
        <taxon>metagenomes</taxon>
        <taxon>ecological metagenomes</taxon>
    </lineage>
</organism>
<dbReference type="GO" id="GO:0005829">
    <property type="term" value="C:cytosol"/>
    <property type="evidence" value="ECO:0007669"/>
    <property type="project" value="TreeGrafter"/>
</dbReference>
<evidence type="ECO:0000313" key="10">
    <source>
        <dbReference type="EMBL" id="VAY89529.1"/>
    </source>
</evidence>
<dbReference type="GO" id="GO:0000976">
    <property type="term" value="F:transcription cis-regulatory region binding"/>
    <property type="evidence" value="ECO:0007669"/>
    <property type="project" value="TreeGrafter"/>
</dbReference>
<keyword evidence="3" id="KW-0597">Phosphoprotein</keyword>
<dbReference type="InterPro" id="IPR016032">
    <property type="entry name" value="Sig_transdc_resp-reg_C-effctor"/>
</dbReference>
<dbReference type="FunFam" id="1.10.10.10:FF:000099">
    <property type="entry name" value="Two-component system response regulator TorR"/>
    <property type="match status" value="1"/>
</dbReference>
<name>A0A3P3ZS55_9ZZZZ</name>
<dbReference type="Gene3D" id="6.10.250.690">
    <property type="match status" value="1"/>
</dbReference>
<keyword evidence="7" id="KW-0804">Transcription</keyword>
<accession>A0A3P3ZS55</accession>
<proteinExistence type="predicted"/>
<dbReference type="PANTHER" id="PTHR48111:SF4">
    <property type="entry name" value="DNA-BINDING DUAL TRANSCRIPTIONAL REGULATOR OMPR"/>
    <property type="match status" value="1"/>
</dbReference>
<dbReference type="InterPro" id="IPR036388">
    <property type="entry name" value="WH-like_DNA-bd_sf"/>
</dbReference>
<dbReference type="PROSITE" id="PS51755">
    <property type="entry name" value="OMPR_PHOB"/>
    <property type="match status" value="1"/>
</dbReference>
<dbReference type="PANTHER" id="PTHR48111">
    <property type="entry name" value="REGULATOR OF RPOS"/>
    <property type="match status" value="1"/>
</dbReference>
<gene>
    <name evidence="10" type="primary">ompR</name>
    <name evidence="10" type="ORF">CARN8_7030013</name>
</gene>
<dbReference type="EMBL" id="UOYP01000672">
    <property type="protein sequence ID" value="VAY89529.1"/>
    <property type="molecule type" value="Genomic_DNA"/>
</dbReference>
<dbReference type="SUPFAM" id="SSF52172">
    <property type="entry name" value="CheY-like"/>
    <property type="match status" value="1"/>
</dbReference>
<reference evidence="10" key="1">
    <citation type="submission" date="2018-10" db="EMBL/GenBank/DDBJ databases">
        <authorList>
            <person name="Plewniak F."/>
        </authorList>
    </citation>
    <scope>NUCLEOTIDE SEQUENCE</scope>
</reference>
<keyword evidence="2" id="KW-0963">Cytoplasm</keyword>
<dbReference type="SUPFAM" id="SSF46894">
    <property type="entry name" value="C-terminal effector domain of the bipartite response regulators"/>
    <property type="match status" value="1"/>
</dbReference>
<dbReference type="Gene3D" id="3.40.50.2300">
    <property type="match status" value="1"/>
</dbReference>
<keyword evidence="5" id="KW-0805">Transcription regulation</keyword>
<dbReference type="SMART" id="SM00862">
    <property type="entry name" value="Trans_reg_C"/>
    <property type="match status" value="1"/>
</dbReference>
<evidence type="ECO:0000259" key="9">
    <source>
        <dbReference type="PROSITE" id="PS51755"/>
    </source>
</evidence>
<protein>
    <submittedName>
        <fullName evidence="10">DNA-binding response regulator in two-component regulatory system with EnvZ</fullName>
    </submittedName>
</protein>
<evidence type="ECO:0000259" key="8">
    <source>
        <dbReference type="PROSITE" id="PS50110"/>
    </source>
</evidence>
<comment type="subcellular location">
    <subcellularLocation>
        <location evidence="1">Cytoplasm</location>
    </subcellularLocation>
</comment>
<dbReference type="NCBIfam" id="NF007005">
    <property type="entry name" value="PRK09468.1"/>
    <property type="match status" value="1"/>
</dbReference>
<sequence length="242" mass="27442">MNTPRPRIIVLDDDLRLRELLQRYLSQQGFSVTAVPDALALDQALAKTPQDLLVLDLMLPGEDGLALCRRLRAQNNPIPIIMLTAKGNDSDRILGLNTGADDYLSKPFNPKELLARIQAVLRRQSWDTPLPADHHAQDLVTFGEFSFHLLQRTLHKNGELVALSSSEFSLLRALVTHPHEPLSREKLTDLVRGREREVFDRSIDVQISRLRRLLEEDPGCPRHIRTVWGIGYIFVPEITAPE</sequence>
<dbReference type="SMART" id="SM00448">
    <property type="entry name" value="REC"/>
    <property type="match status" value="1"/>
</dbReference>
<evidence type="ECO:0000256" key="2">
    <source>
        <dbReference type="ARBA" id="ARBA00022490"/>
    </source>
</evidence>
<dbReference type="InterPro" id="IPR039420">
    <property type="entry name" value="WalR-like"/>
</dbReference>
<dbReference type="Pfam" id="PF00072">
    <property type="entry name" value="Response_reg"/>
    <property type="match status" value="1"/>
</dbReference>
<dbReference type="CDD" id="cd00383">
    <property type="entry name" value="trans_reg_C"/>
    <property type="match status" value="1"/>
</dbReference>
<keyword evidence="6 10" id="KW-0238">DNA-binding</keyword>
<evidence type="ECO:0000256" key="4">
    <source>
        <dbReference type="ARBA" id="ARBA00023012"/>
    </source>
</evidence>
<evidence type="ECO:0000256" key="7">
    <source>
        <dbReference type="ARBA" id="ARBA00023163"/>
    </source>
</evidence>
<evidence type="ECO:0000256" key="5">
    <source>
        <dbReference type="ARBA" id="ARBA00023015"/>
    </source>
</evidence>
<dbReference type="PROSITE" id="PS50110">
    <property type="entry name" value="RESPONSE_REGULATORY"/>
    <property type="match status" value="1"/>
</dbReference>
<feature type="domain" description="OmpR/PhoB-type" evidence="9">
    <location>
        <begin position="137"/>
        <end position="236"/>
    </location>
</feature>
<evidence type="ECO:0000256" key="6">
    <source>
        <dbReference type="ARBA" id="ARBA00023125"/>
    </source>
</evidence>
<dbReference type="AlphaFoldDB" id="A0A3P3ZS55"/>
<dbReference type="GO" id="GO:0006355">
    <property type="term" value="P:regulation of DNA-templated transcription"/>
    <property type="evidence" value="ECO:0007669"/>
    <property type="project" value="InterPro"/>
</dbReference>
<dbReference type="GO" id="GO:0000156">
    <property type="term" value="F:phosphorelay response regulator activity"/>
    <property type="evidence" value="ECO:0007669"/>
    <property type="project" value="TreeGrafter"/>
</dbReference>
<dbReference type="InterPro" id="IPR001867">
    <property type="entry name" value="OmpR/PhoB-type_DNA-bd"/>
</dbReference>
<dbReference type="InterPro" id="IPR001789">
    <property type="entry name" value="Sig_transdc_resp-reg_receiver"/>
</dbReference>
<feature type="domain" description="Response regulatory" evidence="8">
    <location>
        <begin position="7"/>
        <end position="121"/>
    </location>
</feature>
<keyword evidence="4" id="KW-0902">Two-component regulatory system</keyword>
<dbReference type="GO" id="GO:0032993">
    <property type="term" value="C:protein-DNA complex"/>
    <property type="evidence" value="ECO:0007669"/>
    <property type="project" value="TreeGrafter"/>
</dbReference>